<dbReference type="AlphaFoldDB" id="A0A386JC30"/>
<accession>A0A386JC30</accession>
<sequence>MILLICFSLFVFSIYMILAGILNMPGARYSKTVSSVINSNKKKKTLDDLTTKVAMRVSKFVKINEYKRKKLLLTLKSANINLTPETYIANAFVSSCVVLSLTIPTYIIYPKGCIIWMALSIYSIFQELKRADRIVADKIKRIDYELAEFASTLAIELSGTRDLLYIISEYIKTANETLAEELKFTLADMKSSSQKEALIRFESRVNSSNLSEIIVGLVGVLNGNDEIMYFQKLATKLNDLKLQRVEAIASKRPGKIGKYTMLMLGCLIMNMFVALGIEVYKSLNNFF</sequence>
<gene>
    <name evidence="1" type="ORF">pHSJD-312_00105</name>
</gene>
<evidence type="ECO:0008006" key="2">
    <source>
        <dbReference type="Google" id="ProtNLM"/>
    </source>
</evidence>
<proteinExistence type="predicted"/>
<evidence type="ECO:0000313" key="1">
    <source>
        <dbReference type="EMBL" id="AYD68726.1"/>
    </source>
</evidence>
<reference evidence="1" key="1">
    <citation type="journal article" date="2018" name="Sci. Rep.">
        <title>Novel Clade C-I Clostridium difficile strains escape diagnostic tests, differ in pathogenicity potential and carry toxins on extrachromosomal elements.</title>
        <authorList>
            <person name="Ramirez-Vargas G."/>
            <person name="Lopez-Urena D."/>
            <person name="Badilla A."/>
            <person name="Orozco-Aguilar J."/>
            <person name="Murillo T."/>
            <person name="Rojas P."/>
            <person name="Riedel T."/>
            <person name="Overmann J."/>
            <person name="Gonzalez G."/>
            <person name="Chaves-Olarte E."/>
            <person name="Quesada-Gomez C."/>
            <person name="Rodriguez C."/>
        </authorList>
    </citation>
    <scope>NUCLEOTIDE SEQUENCE</scope>
    <source>
        <strain evidence="1">HSJD-312</strain>
        <plasmid evidence="1">pHSJD-312</plasmid>
    </source>
</reference>
<dbReference type="RefSeq" id="WP_172693322.1">
    <property type="nucleotide sequence ID" value="NZ_MG973074.1"/>
</dbReference>
<protein>
    <recommendedName>
        <fullName evidence="2">Flp pilus assembly protein TadB</fullName>
    </recommendedName>
</protein>
<dbReference type="EMBL" id="MG973074">
    <property type="protein sequence ID" value="AYD68726.1"/>
    <property type="molecule type" value="Genomic_DNA"/>
</dbReference>
<organism evidence="1">
    <name type="scientific">Clostridioides difficile</name>
    <name type="common">Peptoclostridium difficile</name>
    <dbReference type="NCBI Taxonomy" id="1496"/>
    <lineage>
        <taxon>Bacteria</taxon>
        <taxon>Bacillati</taxon>
        <taxon>Bacillota</taxon>
        <taxon>Clostridia</taxon>
        <taxon>Peptostreptococcales</taxon>
        <taxon>Peptostreptococcaceae</taxon>
        <taxon>Clostridioides</taxon>
    </lineage>
</organism>
<keyword evidence="1" id="KW-0614">Plasmid</keyword>
<name>A0A386JC30_CLODI</name>
<geneLocation type="plasmid" evidence="1">
    <name>pHSJD-312</name>
</geneLocation>